<keyword evidence="3" id="KW-0663">Pyridoxal phosphate</keyword>
<dbReference type="EC" id="4.4.1.13" evidence="2"/>
<keyword evidence="4" id="KW-0456">Lyase</keyword>
<evidence type="ECO:0000256" key="1">
    <source>
        <dbReference type="ARBA" id="ARBA00001933"/>
    </source>
</evidence>
<evidence type="ECO:0000256" key="4">
    <source>
        <dbReference type="ARBA" id="ARBA00023239"/>
    </source>
</evidence>
<dbReference type="PANTHER" id="PTHR43525:SF1">
    <property type="entry name" value="PROTEIN MALY"/>
    <property type="match status" value="1"/>
</dbReference>
<evidence type="ECO:0000256" key="5">
    <source>
        <dbReference type="ARBA" id="ARBA00037974"/>
    </source>
</evidence>
<dbReference type="Proteomes" id="UP000004968">
    <property type="component" value="Unassembled WGS sequence"/>
</dbReference>
<gene>
    <name evidence="7" type="ORF">CLOSTHATH_00337</name>
</gene>
<dbReference type="HOGENOM" id="CLU_017584_15_0_9"/>
<evidence type="ECO:0000313" key="8">
    <source>
        <dbReference type="Proteomes" id="UP000004968"/>
    </source>
</evidence>
<dbReference type="InterPro" id="IPR027619">
    <property type="entry name" value="C-S_lyase_PatB-like"/>
</dbReference>
<dbReference type="RefSeq" id="WP_006770894.1">
    <property type="nucleotide sequence ID" value="NZ_GG667608.1"/>
</dbReference>
<dbReference type="Pfam" id="PF00155">
    <property type="entry name" value="Aminotran_1_2"/>
    <property type="match status" value="1"/>
</dbReference>
<dbReference type="GO" id="GO:0030170">
    <property type="term" value="F:pyridoxal phosphate binding"/>
    <property type="evidence" value="ECO:0007669"/>
    <property type="project" value="InterPro"/>
</dbReference>
<evidence type="ECO:0000313" key="7">
    <source>
        <dbReference type="EMBL" id="EFD01454.1"/>
    </source>
</evidence>
<dbReference type="InterPro" id="IPR004839">
    <property type="entry name" value="Aminotransferase_I/II_large"/>
</dbReference>
<comment type="cofactor">
    <cofactor evidence="1">
        <name>pyridoxal 5'-phosphate</name>
        <dbReference type="ChEBI" id="CHEBI:597326"/>
    </cofactor>
</comment>
<comment type="similarity">
    <text evidence="5">Belongs to the class-II pyridoxal-phosphate-dependent aminotransferase family. MalY/PatB cystathionine beta-lyase subfamily.</text>
</comment>
<keyword evidence="7" id="KW-0808">Transferase</keyword>
<dbReference type="CDD" id="cd00609">
    <property type="entry name" value="AAT_like"/>
    <property type="match status" value="1"/>
</dbReference>
<comment type="caution">
    <text evidence="7">The sequence shown here is derived from an EMBL/GenBank/DDBJ whole genome shotgun (WGS) entry which is preliminary data.</text>
</comment>
<dbReference type="PANTHER" id="PTHR43525">
    <property type="entry name" value="PROTEIN MALY"/>
    <property type="match status" value="1"/>
</dbReference>
<organism evidence="7 8">
    <name type="scientific">Hungatella hathewayi DSM 13479</name>
    <dbReference type="NCBI Taxonomy" id="566550"/>
    <lineage>
        <taxon>Bacteria</taxon>
        <taxon>Bacillati</taxon>
        <taxon>Bacillota</taxon>
        <taxon>Clostridia</taxon>
        <taxon>Lachnospirales</taxon>
        <taxon>Lachnospiraceae</taxon>
        <taxon>Hungatella</taxon>
    </lineage>
</organism>
<dbReference type="AlphaFoldDB" id="D3A9R6"/>
<dbReference type="InterPro" id="IPR015424">
    <property type="entry name" value="PyrdxlP-dep_Trfase"/>
</dbReference>
<dbReference type="Gene3D" id="3.40.640.10">
    <property type="entry name" value="Type I PLP-dependent aspartate aminotransferase-like (Major domain)"/>
    <property type="match status" value="1"/>
</dbReference>
<accession>D3A9R6</accession>
<proteinExistence type="inferred from homology"/>
<keyword evidence="7" id="KW-0032">Aminotransferase</keyword>
<sequence length="398" mass="46052">MERAYFDEVVNRRGTNCAKYDEMDEKYGKDVLHCGVADMDFRVPAPIREACRKVTDHGIFGYTNLPSCYPAVVREWIQREYGCLVKDEWILFSPRINIGLNMAVETFTKPGDKIIVHTPAYPALTDAVKKHDRTMIESPLEWNGTRWNMNLSALESEMDSSVKMMILCNPHNPTGRVWEAAELRAVESFCLRHDLLLLSDEIHADIVRQGRKFCSILSLSEQMRKKMIVYQSVTKTFNIPGIMFSNMIIPDDSMRQAMKKTVDREGFHNPNIFAAAVIEPAYRECEQWKRELNHRLDENMRYLTGYLKENMPLFELTEPEGTFLAWIDYRKTGLTEEQILQLFLEKAKVSVYGGSHFGEAGRGYIRLNAAVPKCVLEEILNRIEKAYFLVSNEEKHVR</sequence>
<dbReference type="InterPro" id="IPR051798">
    <property type="entry name" value="Class-II_PLP-Dep_Aminotrans"/>
</dbReference>
<name>D3A9R6_9FIRM</name>
<dbReference type="SUPFAM" id="SSF53383">
    <property type="entry name" value="PLP-dependent transferases"/>
    <property type="match status" value="1"/>
</dbReference>
<evidence type="ECO:0000256" key="3">
    <source>
        <dbReference type="ARBA" id="ARBA00022898"/>
    </source>
</evidence>
<dbReference type="GO" id="GO:0047804">
    <property type="term" value="F:cysteine-S-conjugate beta-lyase activity"/>
    <property type="evidence" value="ECO:0007669"/>
    <property type="project" value="UniProtKB-EC"/>
</dbReference>
<dbReference type="InterPro" id="IPR015421">
    <property type="entry name" value="PyrdxlP-dep_Trfase_major"/>
</dbReference>
<dbReference type="GO" id="GO:0008483">
    <property type="term" value="F:transaminase activity"/>
    <property type="evidence" value="ECO:0007669"/>
    <property type="project" value="UniProtKB-KW"/>
</dbReference>
<feature type="domain" description="Aminotransferase class I/classII large" evidence="6">
    <location>
        <begin position="73"/>
        <end position="383"/>
    </location>
</feature>
<evidence type="ECO:0000256" key="2">
    <source>
        <dbReference type="ARBA" id="ARBA00012224"/>
    </source>
</evidence>
<dbReference type="GeneID" id="93147809"/>
<protein>
    <recommendedName>
        <fullName evidence="2">cysteine-S-conjugate beta-lyase</fullName>
        <ecNumber evidence="2">4.4.1.13</ecNumber>
    </recommendedName>
</protein>
<reference evidence="7 8" key="1">
    <citation type="submission" date="2010-01" db="EMBL/GenBank/DDBJ databases">
        <authorList>
            <person name="Weinstock G."/>
            <person name="Sodergren E."/>
            <person name="Clifton S."/>
            <person name="Fulton L."/>
            <person name="Fulton B."/>
            <person name="Courtney L."/>
            <person name="Fronick C."/>
            <person name="Harrison M."/>
            <person name="Strong C."/>
            <person name="Farmer C."/>
            <person name="Delahaunty K."/>
            <person name="Markovic C."/>
            <person name="Hall O."/>
            <person name="Minx P."/>
            <person name="Tomlinson C."/>
            <person name="Mitreva M."/>
            <person name="Nelson J."/>
            <person name="Hou S."/>
            <person name="Wollam A."/>
            <person name="Pepin K.H."/>
            <person name="Johnson M."/>
            <person name="Bhonagiri V."/>
            <person name="Nash W.E."/>
            <person name="Warren W."/>
            <person name="Chinwalla A."/>
            <person name="Mardis E.R."/>
            <person name="Wilson R.K."/>
        </authorList>
    </citation>
    <scope>NUCLEOTIDE SEQUENCE [LARGE SCALE GENOMIC DNA]</scope>
    <source>
        <strain evidence="7 8">DSM 13479</strain>
    </source>
</reference>
<dbReference type="Gene3D" id="3.90.1150.10">
    <property type="entry name" value="Aspartate Aminotransferase, domain 1"/>
    <property type="match status" value="1"/>
</dbReference>
<evidence type="ECO:0000259" key="6">
    <source>
        <dbReference type="Pfam" id="PF00155"/>
    </source>
</evidence>
<dbReference type="InterPro" id="IPR015422">
    <property type="entry name" value="PyrdxlP-dep_Trfase_small"/>
</dbReference>
<dbReference type="NCBIfam" id="TIGR04350">
    <property type="entry name" value="C_S_lyase_PatB"/>
    <property type="match status" value="1"/>
</dbReference>
<dbReference type="EMBL" id="ACIO01000021">
    <property type="protein sequence ID" value="EFD01454.1"/>
    <property type="molecule type" value="Genomic_DNA"/>
</dbReference>